<reference evidence="1" key="1">
    <citation type="submission" date="2016-10" db="EMBL/GenBank/DDBJ databases">
        <authorList>
            <person name="Benchimol M."/>
            <person name="Almeida L.G."/>
            <person name="Vasconcelos A.T."/>
            <person name="Perreira-Neves A."/>
            <person name="Rosa I.A."/>
            <person name="Tasca T."/>
            <person name="Bogo M.R."/>
            <person name="de Souza W."/>
        </authorList>
    </citation>
    <scope>NUCLEOTIDE SEQUENCE [LARGE SCALE GENOMIC DNA]</scope>
    <source>
        <strain evidence="1">K</strain>
    </source>
</reference>
<organism evidence="1 2">
    <name type="scientific">Tritrichomonas foetus</name>
    <dbReference type="NCBI Taxonomy" id="1144522"/>
    <lineage>
        <taxon>Eukaryota</taxon>
        <taxon>Metamonada</taxon>
        <taxon>Parabasalia</taxon>
        <taxon>Tritrichomonadida</taxon>
        <taxon>Tritrichomonadidae</taxon>
        <taxon>Tritrichomonas</taxon>
    </lineage>
</organism>
<name>A0A1J4JGW6_9EUKA</name>
<dbReference type="AlphaFoldDB" id="A0A1J4JGW6"/>
<sequence>MINELDFSTIVEAFEQIQNGSNKEKFLLAQKQIDIIKMNKNNIWVFLQNLCNQQLEPQFQLYILRILKEMTISFYQTIPLFEIKSTLYQISSETINDNISVLNVLSDFISLIEIIIFYKEDRFDTAFFDFPEISELQWSTLNCFMDYISSPPSFLSENFDKNIVHLFKSEYFIKFLQFSFNFALLKPENTESHLIFMLISKLMGFLVKNRKLIDIQFLEQVFQLLNEEKIYIKFQNIIETYTHQTSSHIIEILSFILQLISPQVCDFDIYLENIIDFLTGMLIFSKKSTFFTESNDNFTNLNSFCDMLLHFPVDDFVLLKCEKFTHHFIEFLDEILSNDYFLYYRVLFASRSFLFHINDYIPQQSALFHTYSRLTVTFIQSTLNEIEIKPIQVFENMFLGADEIKKAKKLILTLIQISEPNLELITKLIIDEISNILCSFDQENNINNIPNANQNLFSLVGNVKISFLIQFCQVLIKFEFLEDFQKVEKQIFDLIFSYLIKANDFLEKMKNKIGQNIPSEIAGINFLRFYIQKYIEDQNHMIQPISYFPDFQTSISFIFLRLWKILNLEICSHEIKKVMEICSKSPKFIESISTNSDLLDDILNDYLSYPCNSIIYRFITIIISSQNQTLPFLNKLFTDIGGRLDEISVKTFFKISSQFFITANSIGLWRHHYFAFSGLFQSPYFESISNDITIMKYLLKFIFNIAKSIPNHVFSSNEPHSMNLIRNCVQLLINATNTIKKCLSNDHLKDFESDESSSNEQYINDNKWNLITLVCKASAELIKSKLPNFGIMKEYNDFSICQLFYNIIEFYSIDTFNIIIHFPDLHLYTIDFIDVFVPYYLSEIKENLLLWNNLINVFHLFLESNQIQTLSKVSQLLCALLPQCVNEFKSLFVIELNNCKEMGEICFPLVEFILQFYFTDPQFVISVIQLIERNIIIENSSENTNDTENNTEIEIHSIFENLLKSFEESKDKYHSYFHNNIVELVHKRISMIPIKLEYLICLQKCFQYIC</sequence>
<dbReference type="GeneID" id="94845426"/>
<evidence type="ECO:0000313" key="1">
    <source>
        <dbReference type="EMBL" id="OHS97511.1"/>
    </source>
</evidence>
<evidence type="ECO:0000313" key="2">
    <source>
        <dbReference type="Proteomes" id="UP000179807"/>
    </source>
</evidence>
<proteinExistence type="predicted"/>
<dbReference type="RefSeq" id="XP_068350648.1">
    <property type="nucleotide sequence ID" value="XM_068510722.1"/>
</dbReference>
<dbReference type="VEuPathDB" id="TrichDB:TRFO_36265"/>
<protein>
    <recommendedName>
        <fullName evidence="3">Importin N-terminal domain-containing protein</fullName>
    </recommendedName>
</protein>
<evidence type="ECO:0008006" key="3">
    <source>
        <dbReference type="Google" id="ProtNLM"/>
    </source>
</evidence>
<keyword evidence="2" id="KW-1185">Reference proteome</keyword>
<gene>
    <name evidence="1" type="ORF">TRFO_36265</name>
</gene>
<accession>A0A1J4JGW6</accession>
<dbReference type="EMBL" id="MLAK01001111">
    <property type="protein sequence ID" value="OHS97511.1"/>
    <property type="molecule type" value="Genomic_DNA"/>
</dbReference>
<dbReference type="Proteomes" id="UP000179807">
    <property type="component" value="Unassembled WGS sequence"/>
</dbReference>
<comment type="caution">
    <text evidence="1">The sequence shown here is derived from an EMBL/GenBank/DDBJ whole genome shotgun (WGS) entry which is preliminary data.</text>
</comment>